<dbReference type="InParanoid" id="D5G444"/>
<dbReference type="HOGENOM" id="CLU_3368791_0_0_1"/>
<evidence type="ECO:0000313" key="2">
    <source>
        <dbReference type="EMBL" id="CAZ79287.1"/>
    </source>
</evidence>
<dbReference type="KEGG" id="tml:GSTUM_00003943001"/>
<reference evidence="2 3" key="1">
    <citation type="journal article" date="2010" name="Nature">
        <title>Perigord black truffle genome uncovers evolutionary origins and mechanisms of symbiosis.</title>
        <authorList>
            <person name="Martin F."/>
            <person name="Kohler A."/>
            <person name="Murat C."/>
            <person name="Balestrini R."/>
            <person name="Coutinho P.M."/>
            <person name="Jaillon O."/>
            <person name="Montanini B."/>
            <person name="Morin E."/>
            <person name="Noel B."/>
            <person name="Percudani R."/>
            <person name="Porcel B."/>
            <person name="Rubini A."/>
            <person name="Amicucci A."/>
            <person name="Amselem J."/>
            <person name="Anthouard V."/>
            <person name="Arcioni S."/>
            <person name="Artiguenave F."/>
            <person name="Aury J.M."/>
            <person name="Ballario P."/>
            <person name="Bolchi A."/>
            <person name="Brenna A."/>
            <person name="Brun A."/>
            <person name="Buee M."/>
            <person name="Cantarel B."/>
            <person name="Chevalier G."/>
            <person name="Couloux A."/>
            <person name="Da Silva C."/>
            <person name="Denoeud F."/>
            <person name="Duplessis S."/>
            <person name="Ghignone S."/>
            <person name="Hilselberger B."/>
            <person name="Iotti M."/>
            <person name="Marcais B."/>
            <person name="Mello A."/>
            <person name="Miranda M."/>
            <person name="Pacioni G."/>
            <person name="Quesneville H."/>
            <person name="Riccioni C."/>
            <person name="Ruotolo R."/>
            <person name="Splivallo R."/>
            <person name="Stocchi V."/>
            <person name="Tisserant E."/>
            <person name="Viscomi A.R."/>
            <person name="Zambonelli A."/>
            <person name="Zampieri E."/>
            <person name="Henrissat B."/>
            <person name="Lebrun M.H."/>
            <person name="Paolocci F."/>
            <person name="Bonfante P."/>
            <person name="Ottonello S."/>
            <person name="Wincker P."/>
        </authorList>
    </citation>
    <scope>NUCLEOTIDE SEQUENCE [LARGE SCALE GENOMIC DNA]</scope>
    <source>
        <strain evidence="2 3">Mel28</strain>
    </source>
</reference>
<dbReference type="AlphaFoldDB" id="D5G444"/>
<dbReference type="EMBL" id="FN429986">
    <property type="protein sequence ID" value="CAZ79287.1"/>
    <property type="molecule type" value="Genomic_DNA"/>
</dbReference>
<accession>D5G444</accession>
<organism evidence="2 3">
    <name type="scientific">Tuber melanosporum (strain Mel28)</name>
    <name type="common">Perigord black truffle</name>
    <dbReference type="NCBI Taxonomy" id="656061"/>
    <lineage>
        <taxon>Eukaryota</taxon>
        <taxon>Fungi</taxon>
        <taxon>Dikarya</taxon>
        <taxon>Ascomycota</taxon>
        <taxon>Pezizomycotina</taxon>
        <taxon>Pezizomycetes</taxon>
        <taxon>Pezizales</taxon>
        <taxon>Tuberaceae</taxon>
        <taxon>Tuber</taxon>
    </lineage>
</organism>
<sequence length="35" mass="4299">MHHRRQKPKQGIDTMNAQKGDKDRQRENHCKRKKN</sequence>
<gene>
    <name evidence="2" type="ORF">GSTUM_00003943001</name>
</gene>
<proteinExistence type="predicted"/>
<dbReference type="RefSeq" id="XP_002835166.1">
    <property type="nucleotide sequence ID" value="XM_002835120.1"/>
</dbReference>
<feature type="compositionally biased region" description="Basic and acidic residues" evidence="1">
    <location>
        <begin position="19"/>
        <end position="28"/>
    </location>
</feature>
<keyword evidence="3" id="KW-1185">Reference proteome</keyword>
<protein>
    <submittedName>
        <fullName evidence="2">(Perigord truffle) hypothetical protein</fullName>
    </submittedName>
</protein>
<dbReference type="GeneID" id="9182414"/>
<dbReference type="Proteomes" id="UP000006911">
    <property type="component" value="Unassembled WGS sequence"/>
</dbReference>
<feature type="region of interest" description="Disordered" evidence="1">
    <location>
        <begin position="1"/>
        <end position="35"/>
    </location>
</feature>
<name>D5G444_TUBMM</name>
<evidence type="ECO:0000256" key="1">
    <source>
        <dbReference type="SAM" id="MobiDB-lite"/>
    </source>
</evidence>
<evidence type="ECO:0000313" key="3">
    <source>
        <dbReference type="Proteomes" id="UP000006911"/>
    </source>
</evidence>